<proteinExistence type="predicted"/>
<dbReference type="EMBL" id="LT838272">
    <property type="protein sequence ID" value="SMB99053.1"/>
    <property type="molecule type" value="Genomic_DNA"/>
</dbReference>
<name>A0A1W1W0L2_9FIRM</name>
<keyword evidence="2" id="KW-1185">Reference proteome</keyword>
<sequence>MARVSCINAKEKFASWEDALSAFLQEKAGPTPTFVFYCKSGYIGQPFVT</sequence>
<accession>A0A1W1W0L2</accession>
<evidence type="ECO:0000313" key="2">
    <source>
        <dbReference type="Proteomes" id="UP000192569"/>
    </source>
</evidence>
<protein>
    <submittedName>
        <fullName evidence="1">Uncharacterized protein</fullName>
    </submittedName>
</protein>
<organism evidence="1 2">
    <name type="scientific">Thermanaeromonas toyohensis ToBE</name>
    <dbReference type="NCBI Taxonomy" id="698762"/>
    <lineage>
        <taxon>Bacteria</taxon>
        <taxon>Bacillati</taxon>
        <taxon>Bacillota</taxon>
        <taxon>Clostridia</taxon>
        <taxon>Neomoorellales</taxon>
        <taxon>Neomoorellaceae</taxon>
        <taxon>Thermanaeromonas</taxon>
    </lineage>
</organism>
<gene>
    <name evidence="1" type="ORF">SAMN00808754_2710</name>
</gene>
<reference evidence="1 2" key="1">
    <citation type="submission" date="2017-04" db="EMBL/GenBank/DDBJ databases">
        <authorList>
            <person name="Afonso C.L."/>
            <person name="Miller P.J."/>
            <person name="Scott M.A."/>
            <person name="Spackman E."/>
            <person name="Goraichik I."/>
            <person name="Dimitrov K.M."/>
            <person name="Suarez D.L."/>
            <person name="Swayne D.E."/>
        </authorList>
    </citation>
    <scope>NUCLEOTIDE SEQUENCE [LARGE SCALE GENOMIC DNA]</scope>
    <source>
        <strain evidence="1 2">ToBE</strain>
    </source>
</reference>
<dbReference type="Proteomes" id="UP000192569">
    <property type="component" value="Chromosome I"/>
</dbReference>
<evidence type="ECO:0000313" key="1">
    <source>
        <dbReference type="EMBL" id="SMB99053.1"/>
    </source>
</evidence>
<dbReference type="AlphaFoldDB" id="A0A1W1W0L2"/>